<dbReference type="Pfam" id="PF00561">
    <property type="entry name" value="Abhydrolase_1"/>
    <property type="match status" value="1"/>
</dbReference>
<proteinExistence type="predicted"/>
<dbReference type="InterPro" id="IPR013595">
    <property type="entry name" value="Pept_S33_TAP-like_C"/>
</dbReference>
<dbReference type="GO" id="GO:0046503">
    <property type="term" value="P:glycerolipid catabolic process"/>
    <property type="evidence" value="ECO:0007669"/>
    <property type="project" value="TreeGrafter"/>
</dbReference>
<dbReference type="PRINTS" id="PR00111">
    <property type="entry name" value="ABHYDROLASE"/>
</dbReference>
<dbReference type="InterPro" id="IPR029058">
    <property type="entry name" value="AB_hydrolase_fold"/>
</dbReference>
<feature type="domain" description="AB hydrolase-1" evidence="1">
    <location>
        <begin position="23"/>
        <end position="141"/>
    </location>
</feature>
<dbReference type="SUPFAM" id="SSF53474">
    <property type="entry name" value="alpha/beta-Hydrolases"/>
    <property type="match status" value="1"/>
</dbReference>
<sequence>MGTASHGDIELAYETFGPPGGEPLLLISGTGVQMLIFPEDLCDALVDLGFQVARFDNRDTGRSTHLTDAPAPGWFTTMIRPSSAPYRLEDMAGDAVAVMDALGWESAHLVGTSLGGMIAQTLTIRHPSRVRTLTSIMSTPAARIGTMPRVATLKAILKISGMPVTSPDQAAQEAVAMKRLIGSPRYPFDEREVGDIGRRSYERHPGTPEGDARQRAAVAVSGDRRKALAKVRVPALVLHGEDDPVIRLKAGQATAAAIPGARLVTYPGMGHDLPRALWPSMLDHIRSLALTR</sequence>
<dbReference type="AlphaFoldDB" id="A0A243RDK8"/>
<dbReference type="PANTHER" id="PTHR43433">
    <property type="entry name" value="HYDROLASE, ALPHA/BETA FOLD FAMILY PROTEIN"/>
    <property type="match status" value="1"/>
</dbReference>
<dbReference type="EMBL" id="NGFP01000161">
    <property type="protein sequence ID" value="OUC92792.1"/>
    <property type="molecule type" value="Genomic_DNA"/>
</dbReference>
<evidence type="ECO:0000259" key="2">
    <source>
        <dbReference type="Pfam" id="PF08386"/>
    </source>
</evidence>
<dbReference type="GO" id="GO:0004806">
    <property type="term" value="F:triacylglycerol lipase activity"/>
    <property type="evidence" value="ECO:0007669"/>
    <property type="project" value="TreeGrafter"/>
</dbReference>
<comment type="caution">
    <text evidence="3">The sequence shown here is derived from an EMBL/GenBank/DDBJ whole genome shotgun (WGS) entry which is preliminary data.</text>
</comment>
<keyword evidence="4" id="KW-1185">Reference proteome</keyword>
<dbReference type="Gene3D" id="3.40.50.1820">
    <property type="entry name" value="alpha/beta hydrolase"/>
    <property type="match status" value="1"/>
</dbReference>
<protein>
    <submittedName>
        <fullName evidence="3">Uncharacterized protein</fullName>
    </submittedName>
</protein>
<organism evidence="3 4">
    <name type="scientific">Streptosporangium minutum</name>
    <dbReference type="NCBI Taxonomy" id="569862"/>
    <lineage>
        <taxon>Bacteria</taxon>
        <taxon>Bacillati</taxon>
        <taxon>Actinomycetota</taxon>
        <taxon>Actinomycetes</taxon>
        <taxon>Streptosporangiales</taxon>
        <taxon>Streptosporangiaceae</taxon>
        <taxon>Streptosporangium</taxon>
    </lineage>
</organism>
<reference evidence="3 4" key="1">
    <citation type="submission" date="2017-05" db="EMBL/GenBank/DDBJ databases">
        <title>Biotechnological potential of actinobacteria isolated from South African environments.</title>
        <authorList>
            <person name="Le Roes-Hill M."/>
            <person name="Prins A."/>
            <person name="Durrell K.A."/>
        </authorList>
    </citation>
    <scope>NUCLEOTIDE SEQUENCE [LARGE SCALE GENOMIC DNA]</scope>
    <source>
        <strain evidence="3">M26</strain>
    </source>
</reference>
<evidence type="ECO:0000313" key="3">
    <source>
        <dbReference type="EMBL" id="OUC92792.1"/>
    </source>
</evidence>
<evidence type="ECO:0000313" key="4">
    <source>
        <dbReference type="Proteomes" id="UP000194761"/>
    </source>
</evidence>
<accession>A0A243RDK8</accession>
<dbReference type="InterPro" id="IPR050471">
    <property type="entry name" value="AB_hydrolase"/>
</dbReference>
<evidence type="ECO:0000259" key="1">
    <source>
        <dbReference type="Pfam" id="PF00561"/>
    </source>
</evidence>
<name>A0A243RDK8_9ACTN</name>
<dbReference type="PANTHER" id="PTHR43433:SF5">
    <property type="entry name" value="AB HYDROLASE-1 DOMAIN-CONTAINING PROTEIN"/>
    <property type="match status" value="1"/>
</dbReference>
<dbReference type="InterPro" id="IPR000073">
    <property type="entry name" value="AB_hydrolase_1"/>
</dbReference>
<feature type="domain" description="Peptidase S33 tripeptidyl aminopeptidase-like C-terminal" evidence="2">
    <location>
        <begin position="224"/>
        <end position="273"/>
    </location>
</feature>
<dbReference type="Proteomes" id="UP000194761">
    <property type="component" value="Unassembled WGS sequence"/>
</dbReference>
<dbReference type="Pfam" id="PF08386">
    <property type="entry name" value="Abhydrolase_4"/>
    <property type="match status" value="1"/>
</dbReference>
<gene>
    <name evidence="3" type="ORF">CA984_28740</name>
</gene>